<protein>
    <submittedName>
        <fullName evidence="3">PilZ domain-containing protein</fullName>
    </submittedName>
</protein>
<dbReference type="SUPFAM" id="SSF141371">
    <property type="entry name" value="PilZ domain-like"/>
    <property type="match status" value="1"/>
</dbReference>
<feature type="region of interest" description="Disordered" evidence="1">
    <location>
        <begin position="1"/>
        <end position="62"/>
    </location>
</feature>
<dbReference type="InterPro" id="IPR009875">
    <property type="entry name" value="PilZ_domain"/>
</dbReference>
<dbReference type="GO" id="GO:0035438">
    <property type="term" value="F:cyclic-di-GMP binding"/>
    <property type="evidence" value="ECO:0007669"/>
    <property type="project" value="InterPro"/>
</dbReference>
<evidence type="ECO:0000259" key="2">
    <source>
        <dbReference type="Pfam" id="PF07238"/>
    </source>
</evidence>
<dbReference type="OrthoDB" id="8479831at2"/>
<keyword evidence="4" id="KW-1185">Reference proteome</keyword>
<sequence>MFHSKALPGSASDVPIAENPADARPEGSRFGQHSQLQREDGAPRDEQIRAAETRAPETPNAVGGKVADLLDFRRRGAVRLQTAIDAHLVVAENSSSRCIIRDLSTAGAQLEVEEGITPEREMILAVPQVNIAIVCELAWRRGKRMGVQFCRGRIPADKITEMMKL</sequence>
<feature type="domain" description="PilZ" evidence="2">
    <location>
        <begin position="74"/>
        <end position="152"/>
    </location>
</feature>
<dbReference type="Proteomes" id="UP000199347">
    <property type="component" value="Unassembled WGS sequence"/>
</dbReference>
<feature type="compositionally biased region" description="Basic and acidic residues" evidence="1">
    <location>
        <begin position="36"/>
        <end position="55"/>
    </location>
</feature>
<evidence type="ECO:0000256" key="1">
    <source>
        <dbReference type="SAM" id="MobiDB-lite"/>
    </source>
</evidence>
<dbReference type="AlphaFoldDB" id="A0A1G5P6R7"/>
<organism evidence="3 4">
    <name type="scientific">Afifella marina DSM 2698</name>
    <dbReference type="NCBI Taxonomy" id="1120955"/>
    <lineage>
        <taxon>Bacteria</taxon>
        <taxon>Pseudomonadati</taxon>
        <taxon>Pseudomonadota</taxon>
        <taxon>Alphaproteobacteria</taxon>
        <taxon>Hyphomicrobiales</taxon>
        <taxon>Afifellaceae</taxon>
        <taxon>Afifella</taxon>
    </lineage>
</organism>
<dbReference type="EMBL" id="FMVW01000009">
    <property type="protein sequence ID" value="SCZ44819.1"/>
    <property type="molecule type" value="Genomic_DNA"/>
</dbReference>
<dbReference type="Pfam" id="PF07238">
    <property type="entry name" value="PilZ"/>
    <property type="match status" value="1"/>
</dbReference>
<proteinExistence type="predicted"/>
<evidence type="ECO:0000313" key="3">
    <source>
        <dbReference type="EMBL" id="SCZ44819.1"/>
    </source>
</evidence>
<reference evidence="4" key="1">
    <citation type="submission" date="2016-10" db="EMBL/GenBank/DDBJ databases">
        <authorList>
            <person name="Varghese N."/>
            <person name="Submissions S."/>
        </authorList>
    </citation>
    <scope>NUCLEOTIDE SEQUENCE [LARGE SCALE GENOMIC DNA]</scope>
    <source>
        <strain evidence="4">DSM 2698</strain>
    </source>
</reference>
<gene>
    <name evidence="3" type="ORF">SAMN03080610_03299</name>
</gene>
<evidence type="ECO:0000313" key="4">
    <source>
        <dbReference type="Proteomes" id="UP000199347"/>
    </source>
</evidence>
<dbReference type="Gene3D" id="2.40.10.220">
    <property type="entry name" value="predicted glycosyltransferase like domains"/>
    <property type="match status" value="1"/>
</dbReference>
<accession>A0A1G5P6R7</accession>
<name>A0A1G5P6R7_AFIMA</name>